<evidence type="ECO:0000313" key="5">
    <source>
        <dbReference type="Proteomes" id="UP001363151"/>
    </source>
</evidence>
<sequence>MAERRGSFFTSKPPTATRSQIDRVSEMLKGDKKWFGALSAEQQNAVVAVMIGDEKKCDLNNGELKAVPKGFLMLCPGVESLELQNNELTELPDTLGALANLRTLRLSFNKLTKLPSEGTQMLGNLQTLQLYDNALSRLPDSVCALTQLKHLSVGVNKLGTLPEQFGRLVNLKELYLDFNAISRLPESFGYLASLELLFLNNNKLTQLPRSFIRLQKLRKLNLQRNDLQVMLEVSAFDGLTDVYVDDPGSRTNRLLSKVFGGS</sequence>
<dbReference type="Gene3D" id="3.80.10.10">
    <property type="entry name" value="Ribonuclease Inhibitor"/>
    <property type="match status" value="2"/>
</dbReference>
<proteinExistence type="predicted"/>
<feature type="domain" description="Disease resistance R13L4/SHOC-2-like LRR" evidence="3">
    <location>
        <begin position="93"/>
        <end position="175"/>
    </location>
</feature>
<evidence type="ECO:0000259" key="3">
    <source>
        <dbReference type="Pfam" id="PF23598"/>
    </source>
</evidence>
<dbReference type="EMBL" id="JBBJCI010000177">
    <property type="protein sequence ID" value="KAK7241597.1"/>
    <property type="molecule type" value="Genomic_DNA"/>
</dbReference>
<dbReference type="SUPFAM" id="SSF52058">
    <property type="entry name" value="L domain-like"/>
    <property type="match status" value="1"/>
</dbReference>
<keyword evidence="2" id="KW-0677">Repeat</keyword>
<protein>
    <recommendedName>
        <fullName evidence="3">Disease resistance R13L4/SHOC-2-like LRR domain-containing protein</fullName>
    </recommendedName>
</protein>
<keyword evidence="1" id="KW-0433">Leucine-rich repeat</keyword>
<evidence type="ECO:0000256" key="2">
    <source>
        <dbReference type="ARBA" id="ARBA00022737"/>
    </source>
</evidence>
<dbReference type="InterPro" id="IPR003591">
    <property type="entry name" value="Leu-rich_rpt_typical-subtyp"/>
</dbReference>
<dbReference type="PANTHER" id="PTHR48051:SF1">
    <property type="entry name" value="RAS SUPPRESSOR PROTEIN 1"/>
    <property type="match status" value="1"/>
</dbReference>
<gene>
    <name evidence="4" type="ORF">SO694_00171011</name>
</gene>
<evidence type="ECO:0000256" key="1">
    <source>
        <dbReference type="ARBA" id="ARBA00022614"/>
    </source>
</evidence>
<dbReference type="SMART" id="SM00364">
    <property type="entry name" value="LRR_BAC"/>
    <property type="match status" value="6"/>
</dbReference>
<keyword evidence="5" id="KW-1185">Reference proteome</keyword>
<organism evidence="4 5">
    <name type="scientific">Aureococcus anophagefferens</name>
    <name type="common">Harmful bloom alga</name>
    <dbReference type="NCBI Taxonomy" id="44056"/>
    <lineage>
        <taxon>Eukaryota</taxon>
        <taxon>Sar</taxon>
        <taxon>Stramenopiles</taxon>
        <taxon>Ochrophyta</taxon>
        <taxon>Pelagophyceae</taxon>
        <taxon>Pelagomonadales</taxon>
        <taxon>Pelagomonadaceae</taxon>
        <taxon>Aureococcus</taxon>
    </lineage>
</organism>
<dbReference type="PANTHER" id="PTHR48051">
    <property type="match status" value="1"/>
</dbReference>
<reference evidence="4 5" key="1">
    <citation type="submission" date="2024-03" db="EMBL/GenBank/DDBJ databases">
        <title>Aureococcus anophagefferens CCMP1851 and Kratosvirus quantuckense: Draft genome of a second virus-susceptible host strain in the model system.</title>
        <authorList>
            <person name="Chase E."/>
            <person name="Truchon A.R."/>
            <person name="Schepens W."/>
            <person name="Wilhelm S.W."/>
        </authorList>
    </citation>
    <scope>NUCLEOTIDE SEQUENCE [LARGE SCALE GENOMIC DNA]</scope>
    <source>
        <strain evidence="4 5">CCMP1851</strain>
    </source>
</reference>
<dbReference type="PROSITE" id="PS51450">
    <property type="entry name" value="LRR"/>
    <property type="match status" value="2"/>
</dbReference>
<name>A0ABR1FZG5_AURAN</name>
<dbReference type="Pfam" id="PF23598">
    <property type="entry name" value="LRR_14"/>
    <property type="match status" value="1"/>
</dbReference>
<comment type="caution">
    <text evidence="4">The sequence shown here is derived from an EMBL/GenBank/DDBJ whole genome shotgun (WGS) entry which is preliminary data.</text>
</comment>
<evidence type="ECO:0000313" key="4">
    <source>
        <dbReference type="EMBL" id="KAK7241597.1"/>
    </source>
</evidence>
<dbReference type="InterPro" id="IPR055414">
    <property type="entry name" value="LRR_R13L4/SHOC2-like"/>
</dbReference>
<dbReference type="InterPro" id="IPR032675">
    <property type="entry name" value="LRR_dom_sf"/>
</dbReference>
<dbReference type="InterPro" id="IPR001611">
    <property type="entry name" value="Leu-rich_rpt"/>
</dbReference>
<accession>A0ABR1FZG5</accession>
<dbReference type="Proteomes" id="UP001363151">
    <property type="component" value="Unassembled WGS sequence"/>
</dbReference>
<dbReference type="SMART" id="SM00369">
    <property type="entry name" value="LRR_TYP"/>
    <property type="match status" value="7"/>
</dbReference>
<dbReference type="InterPro" id="IPR050216">
    <property type="entry name" value="LRR_domain-containing"/>
</dbReference>